<dbReference type="Pfam" id="PF13091">
    <property type="entry name" value="PLDc_2"/>
    <property type="match status" value="1"/>
</dbReference>
<dbReference type="Proteomes" id="UP000694866">
    <property type="component" value="Unplaced"/>
</dbReference>
<evidence type="ECO:0000256" key="2">
    <source>
        <dbReference type="ARBA" id="ARBA00022963"/>
    </source>
</evidence>
<evidence type="ECO:0000256" key="4">
    <source>
        <dbReference type="ARBA" id="ARBA00038012"/>
    </source>
</evidence>
<dbReference type="Gene3D" id="3.30.870.10">
    <property type="entry name" value="Endonuclease Chain A"/>
    <property type="match status" value="1"/>
</dbReference>
<evidence type="ECO:0000256" key="3">
    <source>
        <dbReference type="ARBA" id="ARBA00023098"/>
    </source>
</evidence>
<evidence type="ECO:0000256" key="6">
    <source>
        <dbReference type="ARBA" id="ARBA00043167"/>
    </source>
</evidence>
<keyword evidence="8" id="KW-1185">Reference proteome</keyword>
<dbReference type="AlphaFoldDB" id="A0A9R1TTK4"/>
<protein>
    <recommendedName>
        <fullName evidence="5">Mitochondrial cardiolipin hydrolase</fullName>
    </recommendedName>
    <alternativeName>
        <fullName evidence="6">Mitochondrial phospholipase</fullName>
    </alternativeName>
</protein>
<name>A0A9R1TTK4_9HYME</name>
<keyword evidence="3" id="KW-0443">Lipid metabolism</keyword>
<comment type="similarity">
    <text evidence="4">Belongs to the phospholipase D family. MitoPLD/Zucchini subfamily.</text>
</comment>
<dbReference type="KEGG" id="fas:105273974"/>
<dbReference type="OrthoDB" id="5205528at2759"/>
<evidence type="ECO:0000313" key="9">
    <source>
        <dbReference type="RefSeq" id="XP_011315039.1"/>
    </source>
</evidence>
<keyword evidence="1 9" id="KW-0378">Hydrolase</keyword>
<dbReference type="PANTHER" id="PTHR43856">
    <property type="entry name" value="CARDIOLIPIN HYDROLASE"/>
    <property type="match status" value="1"/>
</dbReference>
<dbReference type="SUPFAM" id="SSF56024">
    <property type="entry name" value="Phospholipase D/nuclease"/>
    <property type="match status" value="1"/>
</dbReference>
<evidence type="ECO:0000313" key="8">
    <source>
        <dbReference type="Proteomes" id="UP000694866"/>
    </source>
</evidence>
<organism evidence="8 9">
    <name type="scientific">Fopius arisanus</name>
    <dbReference type="NCBI Taxonomy" id="64838"/>
    <lineage>
        <taxon>Eukaryota</taxon>
        <taxon>Metazoa</taxon>
        <taxon>Ecdysozoa</taxon>
        <taxon>Arthropoda</taxon>
        <taxon>Hexapoda</taxon>
        <taxon>Insecta</taxon>
        <taxon>Pterygota</taxon>
        <taxon>Neoptera</taxon>
        <taxon>Endopterygota</taxon>
        <taxon>Hymenoptera</taxon>
        <taxon>Apocrita</taxon>
        <taxon>Ichneumonoidea</taxon>
        <taxon>Braconidae</taxon>
        <taxon>Opiinae</taxon>
        <taxon>Fopius</taxon>
    </lineage>
</organism>
<dbReference type="GO" id="GO:0016891">
    <property type="term" value="F:RNA endonuclease activity producing 5'-phosphomonoesters, hydrolytic mechanism"/>
    <property type="evidence" value="ECO:0007669"/>
    <property type="project" value="TreeGrafter"/>
</dbReference>
<accession>A0A9R1TTK4</accession>
<gene>
    <name evidence="9" type="primary">zuc</name>
</gene>
<evidence type="ECO:0000259" key="7">
    <source>
        <dbReference type="PROSITE" id="PS50035"/>
    </source>
</evidence>
<dbReference type="RefSeq" id="XP_011315039.1">
    <property type="nucleotide sequence ID" value="XM_011316737.1"/>
</dbReference>
<keyword evidence="2" id="KW-0442">Lipid degradation</keyword>
<sequence>MNSAVKFGIGFLIFSVGTELAWQLWKKYFRENKDSNYKIITEVLIFNSEGADCRTHSMTNMSCGISHCPVRNVRKLLSFFDSAKKTLDICIYILTSKDLTDAIIRAHERGITIRLMVDSIMSENSACSFQLTRIRRAGIKVLMHRSTVSLMHHKFAIMDEKLMIFGSTNWTMQAFFGNFDATLITNQTELVRVFSSEFNRMWNVISLFYADLASETGRNYIY</sequence>
<feature type="domain" description="PLD phosphodiesterase" evidence="7">
    <location>
        <begin position="147"/>
        <end position="174"/>
    </location>
</feature>
<dbReference type="CTD" id="34609"/>
<dbReference type="GeneID" id="105273974"/>
<dbReference type="PANTHER" id="PTHR43856:SF1">
    <property type="entry name" value="MITOCHONDRIAL CARDIOLIPIN HYDROLASE"/>
    <property type="match status" value="1"/>
</dbReference>
<dbReference type="InterPro" id="IPR025202">
    <property type="entry name" value="PLD-like_dom"/>
</dbReference>
<proteinExistence type="inferred from homology"/>
<dbReference type="InterPro" id="IPR001736">
    <property type="entry name" value="PLipase_D/transphosphatidylase"/>
</dbReference>
<dbReference type="InterPro" id="IPR051406">
    <property type="entry name" value="PLD_domain"/>
</dbReference>
<dbReference type="GO" id="GO:0034587">
    <property type="term" value="P:piRNA processing"/>
    <property type="evidence" value="ECO:0007669"/>
    <property type="project" value="TreeGrafter"/>
</dbReference>
<dbReference type="GO" id="GO:0005739">
    <property type="term" value="C:mitochondrion"/>
    <property type="evidence" value="ECO:0007669"/>
    <property type="project" value="TreeGrafter"/>
</dbReference>
<evidence type="ECO:0000256" key="5">
    <source>
        <dbReference type="ARBA" id="ARBA00040549"/>
    </source>
</evidence>
<evidence type="ECO:0000256" key="1">
    <source>
        <dbReference type="ARBA" id="ARBA00022801"/>
    </source>
</evidence>
<reference evidence="9" key="1">
    <citation type="submission" date="2025-08" db="UniProtKB">
        <authorList>
            <consortium name="RefSeq"/>
        </authorList>
    </citation>
    <scope>IDENTIFICATION</scope>
    <source>
        <strain evidence="9">USDA-PBARC FA_bdor</strain>
        <tissue evidence="9">Whole organism</tissue>
    </source>
</reference>
<dbReference type="GO" id="GO:0016042">
    <property type="term" value="P:lipid catabolic process"/>
    <property type="evidence" value="ECO:0007669"/>
    <property type="project" value="UniProtKB-KW"/>
</dbReference>
<dbReference type="PROSITE" id="PS50035">
    <property type="entry name" value="PLD"/>
    <property type="match status" value="1"/>
</dbReference>